<evidence type="ECO:0000313" key="3">
    <source>
        <dbReference type="Proteomes" id="UP000481517"/>
    </source>
</evidence>
<feature type="coiled-coil region" evidence="1">
    <location>
        <begin position="32"/>
        <end position="59"/>
    </location>
</feature>
<evidence type="ECO:0000256" key="1">
    <source>
        <dbReference type="SAM" id="Coils"/>
    </source>
</evidence>
<proteinExistence type="predicted"/>
<gene>
    <name evidence="2" type="ORF">PSI9734_00109</name>
</gene>
<accession>A0A6S6WJH7</accession>
<dbReference type="RefSeq" id="WP_173919178.1">
    <property type="nucleotide sequence ID" value="NZ_CADCXY010000001.1"/>
</dbReference>
<name>A0A6S6WJH7_9GAMM</name>
<evidence type="ECO:0000313" key="2">
    <source>
        <dbReference type="EMBL" id="CAB0149545.1"/>
    </source>
</evidence>
<dbReference type="Proteomes" id="UP000481517">
    <property type="component" value="Unassembled WGS sequence"/>
</dbReference>
<keyword evidence="1" id="KW-0175">Coiled coil</keyword>
<sequence>MIEFSFVIMVMAGWSNDLAVPATNTPLQQQLKQVSELRIEELEELKSAAQVRRLQHQLQVAQLRQQITEVTTGQVTATGPQPSTSHGLDNVNLLSVVRNGQQVTIWLQRGEKRFSVQPNRSNGEQLQVQLQRDELILRQAGEQRRFYLQGDW</sequence>
<dbReference type="AlphaFoldDB" id="A0A6S6WJH7"/>
<reference evidence="2 3" key="1">
    <citation type="submission" date="2020-02" db="EMBL/GenBank/DDBJ databases">
        <authorList>
            <person name="Rodrigo-Torres L."/>
            <person name="Arahal R. D."/>
            <person name="Lucena T."/>
        </authorList>
    </citation>
    <scope>NUCLEOTIDE SEQUENCE [LARGE SCALE GENOMIC DNA]</scope>
    <source>
        <strain evidence="2 3">CECT 9734</strain>
    </source>
</reference>
<organism evidence="2 3">
    <name type="scientific">Pseudidiomarina piscicola</name>
    <dbReference type="NCBI Taxonomy" id="2614830"/>
    <lineage>
        <taxon>Bacteria</taxon>
        <taxon>Pseudomonadati</taxon>
        <taxon>Pseudomonadota</taxon>
        <taxon>Gammaproteobacteria</taxon>
        <taxon>Alteromonadales</taxon>
        <taxon>Idiomarinaceae</taxon>
        <taxon>Pseudidiomarina</taxon>
    </lineage>
</organism>
<protein>
    <submittedName>
        <fullName evidence="2">Uncharacterized protein</fullName>
    </submittedName>
</protein>
<dbReference type="EMBL" id="CADCXY010000001">
    <property type="protein sequence ID" value="CAB0149545.1"/>
    <property type="molecule type" value="Genomic_DNA"/>
</dbReference>
<keyword evidence="3" id="KW-1185">Reference proteome</keyword>